<name>A0AAX6HAL8_IRIPA</name>
<dbReference type="EMBL" id="JANAVB010010997">
    <property type="protein sequence ID" value="KAJ6838066.1"/>
    <property type="molecule type" value="Genomic_DNA"/>
</dbReference>
<reference evidence="2" key="1">
    <citation type="journal article" date="2023" name="GigaByte">
        <title>Genome assembly of the bearded iris, Iris pallida Lam.</title>
        <authorList>
            <person name="Bruccoleri R.E."/>
            <person name="Oakeley E.J."/>
            <person name="Faust A.M.E."/>
            <person name="Altorfer M."/>
            <person name="Dessus-Babus S."/>
            <person name="Burckhardt D."/>
            <person name="Oertli M."/>
            <person name="Naumann U."/>
            <person name="Petersen F."/>
            <person name="Wong J."/>
        </authorList>
    </citation>
    <scope>NUCLEOTIDE SEQUENCE</scope>
    <source>
        <strain evidence="2">GSM-AAB239-AS_SAM_17_03QT</strain>
    </source>
</reference>
<feature type="signal peptide" evidence="1">
    <location>
        <begin position="1"/>
        <end position="30"/>
    </location>
</feature>
<gene>
    <name evidence="2" type="ORF">M6B38_322020</name>
</gene>
<evidence type="ECO:0000313" key="2">
    <source>
        <dbReference type="EMBL" id="KAJ6838066.1"/>
    </source>
</evidence>
<evidence type="ECO:0000313" key="3">
    <source>
        <dbReference type="Proteomes" id="UP001140949"/>
    </source>
</evidence>
<sequence>MIGLIIGVHGALGCCLSPVIVFDTWGRVLGFLWISFSGGHPASFITRIFSEQGDELEEFCTTYYEQTEDPDLSMQEDLEVGLPSAGDIWLDIIL</sequence>
<organism evidence="2 3">
    <name type="scientific">Iris pallida</name>
    <name type="common">Sweet iris</name>
    <dbReference type="NCBI Taxonomy" id="29817"/>
    <lineage>
        <taxon>Eukaryota</taxon>
        <taxon>Viridiplantae</taxon>
        <taxon>Streptophyta</taxon>
        <taxon>Embryophyta</taxon>
        <taxon>Tracheophyta</taxon>
        <taxon>Spermatophyta</taxon>
        <taxon>Magnoliopsida</taxon>
        <taxon>Liliopsida</taxon>
        <taxon>Asparagales</taxon>
        <taxon>Iridaceae</taxon>
        <taxon>Iridoideae</taxon>
        <taxon>Irideae</taxon>
        <taxon>Iris</taxon>
    </lineage>
</organism>
<dbReference type="AlphaFoldDB" id="A0AAX6HAL8"/>
<proteinExistence type="predicted"/>
<protein>
    <submittedName>
        <fullName evidence="2">Uncharacterized protein</fullName>
    </submittedName>
</protein>
<accession>A0AAX6HAL8</accession>
<keyword evidence="3" id="KW-1185">Reference proteome</keyword>
<dbReference type="Proteomes" id="UP001140949">
    <property type="component" value="Unassembled WGS sequence"/>
</dbReference>
<evidence type="ECO:0000256" key="1">
    <source>
        <dbReference type="SAM" id="SignalP"/>
    </source>
</evidence>
<reference evidence="2" key="2">
    <citation type="submission" date="2023-04" db="EMBL/GenBank/DDBJ databases">
        <authorList>
            <person name="Bruccoleri R.E."/>
            <person name="Oakeley E.J."/>
            <person name="Faust A.-M."/>
            <person name="Dessus-Babus S."/>
            <person name="Altorfer M."/>
            <person name="Burckhardt D."/>
            <person name="Oertli M."/>
            <person name="Naumann U."/>
            <person name="Petersen F."/>
            <person name="Wong J."/>
        </authorList>
    </citation>
    <scope>NUCLEOTIDE SEQUENCE</scope>
    <source>
        <strain evidence="2">GSM-AAB239-AS_SAM_17_03QT</strain>
        <tissue evidence="2">Leaf</tissue>
    </source>
</reference>
<comment type="caution">
    <text evidence="2">The sequence shown here is derived from an EMBL/GenBank/DDBJ whole genome shotgun (WGS) entry which is preliminary data.</text>
</comment>
<feature type="chain" id="PRO_5043332354" evidence="1">
    <location>
        <begin position="31"/>
        <end position="94"/>
    </location>
</feature>
<keyword evidence="1" id="KW-0732">Signal</keyword>